<protein>
    <submittedName>
        <fullName evidence="1">Uncharacterized protein</fullName>
    </submittedName>
</protein>
<proteinExistence type="predicted"/>
<name>A0ACB9J6L8_9ASTR</name>
<reference evidence="2" key="1">
    <citation type="journal article" date="2022" name="Mol. Ecol. Resour.">
        <title>The genomes of chicory, endive, great burdock and yacon provide insights into Asteraceae palaeo-polyploidization history and plant inulin production.</title>
        <authorList>
            <person name="Fan W."/>
            <person name="Wang S."/>
            <person name="Wang H."/>
            <person name="Wang A."/>
            <person name="Jiang F."/>
            <person name="Liu H."/>
            <person name="Zhao H."/>
            <person name="Xu D."/>
            <person name="Zhang Y."/>
        </authorList>
    </citation>
    <scope>NUCLEOTIDE SEQUENCE [LARGE SCALE GENOMIC DNA]</scope>
    <source>
        <strain evidence="2">cv. Yunnan</strain>
    </source>
</reference>
<gene>
    <name evidence="1" type="ORF">L1987_15006</name>
</gene>
<dbReference type="EMBL" id="CM042022">
    <property type="protein sequence ID" value="KAI3815341.1"/>
    <property type="molecule type" value="Genomic_DNA"/>
</dbReference>
<reference evidence="1 2" key="2">
    <citation type="journal article" date="2022" name="Mol. Ecol. Resour.">
        <title>The genomes of chicory, endive, great burdock and yacon provide insights into Asteraceae paleo-polyploidization history and plant inulin production.</title>
        <authorList>
            <person name="Fan W."/>
            <person name="Wang S."/>
            <person name="Wang H."/>
            <person name="Wang A."/>
            <person name="Jiang F."/>
            <person name="Liu H."/>
            <person name="Zhao H."/>
            <person name="Xu D."/>
            <person name="Zhang Y."/>
        </authorList>
    </citation>
    <scope>NUCLEOTIDE SEQUENCE [LARGE SCALE GENOMIC DNA]</scope>
    <source>
        <strain evidence="2">cv. Yunnan</strain>
        <tissue evidence="1">Leaves</tissue>
    </source>
</reference>
<keyword evidence="2" id="KW-1185">Reference proteome</keyword>
<accession>A0ACB9J6L8</accession>
<evidence type="ECO:0000313" key="2">
    <source>
        <dbReference type="Proteomes" id="UP001056120"/>
    </source>
</evidence>
<evidence type="ECO:0000313" key="1">
    <source>
        <dbReference type="EMBL" id="KAI3815341.1"/>
    </source>
</evidence>
<organism evidence="1 2">
    <name type="scientific">Smallanthus sonchifolius</name>
    <dbReference type="NCBI Taxonomy" id="185202"/>
    <lineage>
        <taxon>Eukaryota</taxon>
        <taxon>Viridiplantae</taxon>
        <taxon>Streptophyta</taxon>
        <taxon>Embryophyta</taxon>
        <taxon>Tracheophyta</taxon>
        <taxon>Spermatophyta</taxon>
        <taxon>Magnoliopsida</taxon>
        <taxon>eudicotyledons</taxon>
        <taxon>Gunneridae</taxon>
        <taxon>Pentapetalae</taxon>
        <taxon>asterids</taxon>
        <taxon>campanulids</taxon>
        <taxon>Asterales</taxon>
        <taxon>Asteraceae</taxon>
        <taxon>Asteroideae</taxon>
        <taxon>Heliantheae alliance</taxon>
        <taxon>Millerieae</taxon>
        <taxon>Smallanthus</taxon>
    </lineage>
</organism>
<sequence length="224" mass="24745">MNPRIFAHCTLLSLWHTTFVRKVCREGEYYEDMIGSLRKNLADVADLLNIGKRSSRPMKPKIRRIKLGSSASYRPGFQTPLTSSPSLGTPTHRYPPVGYVLQSLLLPLGILHYPTCPAPANAWGLLVSKAANKDPNSDTGLGFPSLLLFWFSSAHVLSICGCFSLTSPPLSWHYPVECCVSSSQLHCRPLPSFIAVLFPASLPSFQIRVIKTQTNVVLDDFAQS</sequence>
<dbReference type="Proteomes" id="UP001056120">
    <property type="component" value="Linkage Group LG05"/>
</dbReference>
<comment type="caution">
    <text evidence="1">The sequence shown here is derived from an EMBL/GenBank/DDBJ whole genome shotgun (WGS) entry which is preliminary data.</text>
</comment>